<reference evidence="1 2" key="1">
    <citation type="submission" date="2017-08" db="EMBL/GenBank/DDBJ databases">
        <title>Mesorhizobium wenxinae sp. nov., a novel rhizobial species isolated from root nodules of chickpea (Cicer arietinum L.).</title>
        <authorList>
            <person name="Zhang J."/>
        </authorList>
    </citation>
    <scope>NUCLEOTIDE SEQUENCE [LARGE SCALE GENOMIC DNA]</scope>
    <source>
        <strain evidence="1 2">SDW018</strain>
    </source>
</reference>
<sequence>MAVDELDLMVFQMAVESVRSLSLSFAEKAAEIATRSRGILLFDVRVDGDAEVQRVAAIRYQGDQTGVLALDRQGLVTHHCIVNGTFSHFIAPLENWTSMPLSMQAKIDANGHASLFLGALRNAGHMPGS</sequence>
<evidence type="ECO:0000313" key="1">
    <source>
        <dbReference type="EMBL" id="PAQ05450.1"/>
    </source>
</evidence>
<gene>
    <name evidence="1" type="ORF">CIT26_30575</name>
</gene>
<dbReference type="EMBL" id="NPKJ01000072">
    <property type="protein sequence ID" value="PAQ05450.1"/>
    <property type="molecule type" value="Genomic_DNA"/>
</dbReference>
<organism evidence="1 2">
    <name type="scientific">Mesorhizobium temperatum</name>
    <dbReference type="NCBI Taxonomy" id="241416"/>
    <lineage>
        <taxon>Bacteria</taxon>
        <taxon>Pseudomonadati</taxon>
        <taxon>Pseudomonadota</taxon>
        <taxon>Alphaproteobacteria</taxon>
        <taxon>Hyphomicrobiales</taxon>
        <taxon>Phyllobacteriaceae</taxon>
        <taxon>Mesorhizobium</taxon>
    </lineage>
</organism>
<keyword evidence="2" id="KW-1185">Reference proteome</keyword>
<protein>
    <submittedName>
        <fullName evidence="1">Uncharacterized protein</fullName>
    </submittedName>
</protein>
<accession>A0A271LDQ0</accession>
<dbReference type="RefSeq" id="WP_095496042.1">
    <property type="nucleotide sequence ID" value="NZ_NPKJ01000072.1"/>
</dbReference>
<name>A0A271LDQ0_9HYPH</name>
<dbReference type="OrthoDB" id="9805448at2"/>
<comment type="caution">
    <text evidence="1">The sequence shown here is derived from an EMBL/GenBank/DDBJ whole genome shotgun (WGS) entry which is preliminary data.</text>
</comment>
<proteinExistence type="predicted"/>
<evidence type="ECO:0000313" key="2">
    <source>
        <dbReference type="Proteomes" id="UP000216442"/>
    </source>
</evidence>
<dbReference type="Proteomes" id="UP000216442">
    <property type="component" value="Unassembled WGS sequence"/>
</dbReference>
<dbReference type="AlphaFoldDB" id="A0A271LDQ0"/>